<dbReference type="Proteomes" id="UP000608450">
    <property type="component" value="Unassembled WGS sequence"/>
</dbReference>
<dbReference type="SUPFAM" id="SSF52540">
    <property type="entry name" value="P-loop containing nucleoside triphosphate hydrolases"/>
    <property type="match status" value="1"/>
</dbReference>
<protein>
    <submittedName>
        <fullName evidence="2">Sulfotransferase family protein</fullName>
    </submittedName>
</protein>
<keyword evidence="4" id="KW-1185">Reference proteome</keyword>
<keyword evidence="2" id="KW-0808">Transferase</keyword>
<dbReference type="GO" id="GO:0016740">
    <property type="term" value="F:transferase activity"/>
    <property type="evidence" value="ECO:0007669"/>
    <property type="project" value="UniProtKB-KW"/>
</dbReference>
<dbReference type="RefSeq" id="WP_024763782.1">
    <property type="nucleotide sequence ID" value="NZ_CP049140.1"/>
</dbReference>
<accession>A0A6G6IZ83</accession>
<dbReference type="EMBL" id="JADTFC010000165">
    <property type="protein sequence ID" value="MBG6291973.1"/>
    <property type="molecule type" value="Genomic_DNA"/>
</dbReference>
<dbReference type="AlphaFoldDB" id="A0A6G6IZ83"/>
<reference evidence="1 4" key="2">
    <citation type="submission" date="2020-11" db="EMBL/GenBank/DDBJ databases">
        <title>Enhanced detection system for hospital associated transmission using whole genome sequencing surveillance.</title>
        <authorList>
            <person name="Harrison L.H."/>
            <person name="Van Tyne D."/>
            <person name="Marsh J.W."/>
            <person name="Griffith M.P."/>
            <person name="Snyder D.J."/>
            <person name="Cooper V.S."/>
            <person name="Mustapha M."/>
        </authorList>
    </citation>
    <scope>NUCLEOTIDE SEQUENCE [LARGE SCALE GENOMIC DNA]</scope>
    <source>
        <strain evidence="1 4">PSA00705</strain>
    </source>
</reference>
<dbReference type="KEGG" id="pnt:G5B91_19090"/>
<evidence type="ECO:0000313" key="1">
    <source>
        <dbReference type="EMBL" id="MBG6291973.1"/>
    </source>
</evidence>
<sequence length="320" mass="35112">MDGCDDWKGWLPIRVFAAGDDWRVDWCWFGSTPLSEPFFSDSVRRALRLPFNQAMRRESSLDAMRQWREASPGVAPSLFIHHASRCGSTLLAQLLASDEKNIVVSEAPALDALLRAGLQAPELAAEAGEGVRGLLSAYGQRRLGKEQALVVKLDAWNVFQASRLHQLYPMTPSLFVYRDPLEIVVSHLRQPGMHMVPGLLGAISLDSSGALNGVDRVARHIGQILHGGLRLCRESGAVPVNYSELPGAAWHRLAALLRVEAGDRERLQAVAASDAKQPGMAFSPDSERKRAAADEVVRAAVERWARAPYVALEALRLQEA</sequence>
<dbReference type="Proteomes" id="UP000501063">
    <property type="component" value="Chromosome"/>
</dbReference>
<evidence type="ECO:0000313" key="3">
    <source>
        <dbReference type="Proteomes" id="UP000501063"/>
    </source>
</evidence>
<name>A0A6G6IZ83_PSENT</name>
<dbReference type="EMBL" id="CP049140">
    <property type="protein sequence ID" value="QIE88263.1"/>
    <property type="molecule type" value="Genomic_DNA"/>
</dbReference>
<dbReference type="Gene3D" id="3.40.50.300">
    <property type="entry name" value="P-loop containing nucleotide triphosphate hydrolases"/>
    <property type="match status" value="1"/>
</dbReference>
<dbReference type="InterPro" id="IPR027417">
    <property type="entry name" value="P-loop_NTPase"/>
</dbReference>
<gene>
    <name evidence="2" type="ORF">G5B91_19090</name>
    <name evidence="1" type="ORF">I5I61_31340</name>
</gene>
<organism evidence="2 3">
    <name type="scientific">Pseudomonas nitroreducens</name>
    <dbReference type="NCBI Taxonomy" id="46680"/>
    <lineage>
        <taxon>Bacteria</taxon>
        <taxon>Pseudomonadati</taxon>
        <taxon>Pseudomonadota</taxon>
        <taxon>Gammaproteobacteria</taxon>
        <taxon>Pseudomonadales</taxon>
        <taxon>Pseudomonadaceae</taxon>
        <taxon>Pseudomonas</taxon>
    </lineage>
</organism>
<proteinExistence type="predicted"/>
<reference evidence="2 3" key="1">
    <citation type="submission" date="2020-02" db="EMBL/GenBank/DDBJ databases">
        <title>Integrative conjugative elements (ICEs) and plasmids drive adaptation of Pseudomonas nitroreducens strain HBP1 to wastewater environment.</title>
        <authorList>
            <person name="Sentchilo V."/>
            <person name="Carraro N."/>
            <person name="Bertelli C."/>
            <person name="van der Meer J.R."/>
        </authorList>
    </citation>
    <scope>NUCLEOTIDE SEQUENCE [LARGE SCALE GENOMIC DNA]</scope>
    <source>
        <strain evidence="2 3">HBP1</strain>
    </source>
</reference>
<evidence type="ECO:0000313" key="2">
    <source>
        <dbReference type="EMBL" id="QIE88263.1"/>
    </source>
</evidence>
<evidence type="ECO:0000313" key="4">
    <source>
        <dbReference type="Proteomes" id="UP000608450"/>
    </source>
</evidence>